<evidence type="ECO:0000313" key="2">
    <source>
        <dbReference type="EMBL" id="MBJ7609538.1"/>
    </source>
</evidence>
<organism evidence="2 3">
    <name type="scientific">Candidatus Amunia macphersoniae</name>
    <dbReference type="NCBI Taxonomy" id="3127014"/>
    <lineage>
        <taxon>Bacteria</taxon>
        <taxon>Bacillati</taxon>
        <taxon>Candidatus Dormiibacterota</taxon>
        <taxon>Candidatus Dormibacteria</taxon>
        <taxon>Candidatus Aeolococcales</taxon>
        <taxon>Candidatus Aeolococcaceae</taxon>
        <taxon>Candidatus Amunia</taxon>
    </lineage>
</organism>
<evidence type="ECO:0000256" key="1">
    <source>
        <dbReference type="SAM" id="SignalP"/>
    </source>
</evidence>
<comment type="caution">
    <text evidence="2">The sequence shown here is derived from an EMBL/GenBank/DDBJ whole genome shotgun (WGS) entry which is preliminary data.</text>
</comment>
<evidence type="ECO:0008006" key="4">
    <source>
        <dbReference type="Google" id="ProtNLM"/>
    </source>
</evidence>
<dbReference type="AlphaFoldDB" id="A0A934KDW6"/>
<gene>
    <name evidence="2" type="ORF">JF887_08955</name>
</gene>
<feature type="signal peptide" evidence="1">
    <location>
        <begin position="1"/>
        <end position="34"/>
    </location>
</feature>
<reference evidence="2 3" key="1">
    <citation type="submission" date="2020-10" db="EMBL/GenBank/DDBJ databases">
        <title>Ca. Dormibacterota MAGs.</title>
        <authorList>
            <person name="Montgomery K."/>
        </authorList>
    </citation>
    <scope>NUCLEOTIDE SEQUENCE [LARGE SCALE GENOMIC DNA]</scope>
    <source>
        <strain evidence="2">Mitchell_Peninsula_5</strain>
    </source>
</reference>
<protein>
    <recommendedName>
        <fullName evidence="4">Peptidase C39-like domain-containing protein</fullName>
    </recommendedName>
</protein>
<name>A0A934KDW6_9BACT</name>
<feature type="chain" id="PRO_5037067253" description="Peptidase C39-like domain-containing protein" evidence="1">
    <location>
        <begin position="35"/>
        <end position="567"/>
    </location>
</feature>
<sequence>MTQVAPARSPINHWSPRRALALAVLSVAVAAASACGSASSTKRDTPPPDAAATDAPLGTLAADLGFRPDVNGFPFANYGNDVTNLTNLTPKEMQDIFGNVVCSDPAAPDCTLIPPAQTWMDKQNRSMSGGHCQGMSVTALLLFKKLINPSDYGADSVASLSLANNAALQARIAESFQYQYFPGVAAGTVEGTPVEVLTALTKALTDKTVTYGLGIFKADRTGGHEITPIAVEDKGNGVSAILVYDNNYPKAIRELDIDTNANTWTYVGSTNPAEAEGEYKGDASTKTLNIDPLEPGVAKQPCPFCAPPQQSAKRSPMGHTIATVASTTSYEDIYLAGDPNNHAHLLITDDKGRRLGYAGSTFVNEIPGARVDYPKLGKDFTEAEEPEYFVPTGTALTITVDGSPIKDSDSEEIGLIGPGDDLFVDVTIGGGHKDAFSVNSDRTNLTYKSGADEKPSIQFGSDRASSDFEFTVNPSALAGGSTVGLSLSDANLSIDASAVPGNDAYDIQMKRLDANGNDLVFKHSGLTVPGGGTAQLGYASWDHAGDSIPVTVQSGGQTTQDQLSDQR</sequence>
<dbReference type="EMBL" id="JAEKNN010000046">
    <property type="protein sequence ID" value="MBJ7609538.1"/>
    <property type="molecule type" value="Genomic_DNA"/>
</dbReference>
<dbReference type="Proteomes" id="UP000614410">
    <property type="component" value="Unassembled WGS sequence"/>
</dbReference>
<accession>A0A934KDW6</accession>
<keyword evidence="1" id="KW-0732">Signal</keyword>
<proteinExistence type="predicted"/>
<evidence type="ECO:0000313" key="3">
    <source>
        <dbReference type="Proteomes" id="UP000614410"/>
    </source>
</evidence>